<evidence type="ECO:0000256" key="2">
    <source>
        <dbReference type="SAM" id="Phobius"/>
    </source>
</evidence>
<name>A0A840S2N9_9BURK</name>
<feature type="region of interest" description="Disordered" evidence="1">
    <location>
        <begin position="60"/>
        <end position="80"/>
    </location>
</feature>
<accession>A0A840S2N9</accession>
<evidence type="ECO:0000313" key="3">
    <source>
        <dbReference type="EMBL" id="MBB5203668.1"/>
    </source>
</evidence>
<reference evidence="3 4" key="1">
    <citation type="submission" date="2020-08" db="EMBL/GenBank/DDBJ databases">
        <title>Genomic Encyclopedia of Type Strains, Phase IV (KMG-IV): sequencing the most valuable type-strain genomes for metagenomic binning, comparative biology and taxonomic classification.</title>
        <authorList>
            <person name="Goeker M."/>
        </authorList>
    </citation>
    <scope>NUCLEOTIDE SEQUENCE [LARGE SCALE GENOMIC DNA]</scope>
    <source>
        <strain evidence="3 4">DSM 23958</strain>
    </source>
</reference>
<dbReference type="GO" id="GO:0006508">
    <property type="term" value="P:proteolysis"/>
    <property type="evidence" value="ECO:0007669"/>
    <property type="project" value="UniProtKB-KW"/>
</dbReference>
<evidence type="ECO:0000313" key="4">
    <source>
        <dbReference type="Proteomes" id="UP000554837"/>
    </source>
</evidence>
<dbReference type="RefSeq" id="WP_138857292.1">
    <property type="nucleotide sequence ID" value="NZ_CP040709.1"/>
</dbReference>
<keyword evidence="3" id="KW-0378">Hydrolase</keyword>
<dbReference type="EMBL" id="JACHHO010000001">
    <property type="protein sequence ID" value="MBB5203668.1"/>
    <property type="molecule type" value="Genomic_DNA"/>
</dbReference>
<keyword evidence="4" id="KW-1185">Reference proteome</keyword>
<dbReference type="Proteomes" id="UP000554837">
    <property type="component" value="Unassembled WGS sequence"/>
</dbReference>
<gene>
    <name evidence="3" type="ORF">HNQ51_000961</name>
</gene>
<protein>
    <submittedName>
        <fullName evidence="3">Membrane protein implicated in regulation of membrane protease activity</fullName>
    </submittedName>
</protein>
<keyword evidence="2" id="KW-1133">Transmembrane helix</keyword>
<dbReference type="GO" id="GO:0008233">
    <property type="term" value="F:peptidase activity"/>
    <property type="evidence" value="ECO:0007669"/>
    <property type="project" value="UniProtKB-KW"/>
</dbReference>
<sequence>MYLVLIAWLFVVVLMAAAEATSPQGSVLGALITLVFYGLLPCALLAYILGTPARKRRLRQLDEDGLPPTDSAVAPERKEP</sequence>
<keyword evidence="2" id="KW-0472">Membrane</keyword>
<comment type="caution">
    <text evidence="3">The sequence shown here is derived from an EMBL/GenBank/DDBJ whole genome shotgun (WGS) entry which is preliminary data.</text>
</comment>
<keyword evidence="3" id="KW-0645">Protease</keyword>
<organism evidence="3 4">
    <name type="scientific">Inhella inkyongensis</name>
    <dbReference type="NCBI Taxonomy" id="392593"/>
    <lineage>
        <taxon>Bacteria</taxon>
        <taxon>Pseudomonadati</taxon>
        <taxon>Pseudomonadota</taxon>
        <taxon>Betaproteobacteria</taxon>
        <taxon>Burkholderiales</taxon>
        <taxon>Sphaerotilaceae</taxon>
        <taxon>Inhella</taxon>
    </lineage>
</organism>
<feature type="transmembrane region" description="Helical" evidence="2">
    <location>
        <begin position="28"/>
        <end position="49"/>
    </location>
</feature>
<keyword evidence="2" id="KW-0812">Transmembrane</keyword>
<proteinExistence type="predicted"/>
<evidence type="ECO:0000256" key="1">
    <source>
        <dbReference type="SAM" id="MobiDB-lite"/>
    </source>
</evidence>
<dbReference type="OrthoDB" id="8565731at2"/>
<dbReference type="AlphaFoldDB" id="A0A840S2N9"/>